<proteinExistence type="inferred from homology"/>
<dbReference type="PANTHER" id="PTHR47970">
    <property type="entry name" value="KINESIN-LIKE PROTEIN KIF11"/>
    <property type="match status" value="1"/>
</dbReference>
<dbReference type="InterPro" id="IPR036961">
    <property type="entry name" value="Kinesin_motor_dom_sf"/>
</dbReference>
<dbReference type="SMART" id="SM00129">
    <property type="entry name" value="KISc"/>
    <property type="match status" value="1"/>
</dbReference>
<evidence type="ECO:0000313" key="11">
    <source>
        <dbReference type="Ensembl" id="ENSBIXP00000009595.1"/>
    </source>
</evidence>
<evidence type="ECO:0000256" key="1">
    <source>
        <dbReference type="ARBA" id="ARBA00004186"/>
    </source>
</evidence>
<dbReference type="GO" id="GO:0005634">
    <property type="term" value="C:nucleus"/>
    <property type="evidence" value="ECO:0007669"/>
    <property type="project" value="TreeGrafter"/>
</dbReference>
<evidence type="ECO:0000259" key="10">
    <source>
        <dbReference type="PROSITE" id="PS50067"/>
    </source>
</evidence>
<evidence type="ECO:0000256" key="4">
    <source>
        <dbReference type="ARBA" id="ARBA00022741"/>
    </source>
</evidence>
<dbReference type="GO" id="GO:0090307">
    <property type="term" value="P:mitotic spindle assembly"/>
    <property type="evidence" value="ECO:0007669"/>
    <property type="project" value="TreeGrafter"/>
</dbReference>
<dbReference type="InterPro" id="IPR001752">
    <property type="entry name" value="Kinesin_motor_dom"/>
</dbReference>
<dbReference type="AlphaFoldDB" id="A0A4W2C9S7"/>
<dbReference type="Pfam" id="PF00225">
    <property type="entry name" value="Kinesin"/>
    <property type="match status" value="1"/>
</dbReference>
<feature type="binding site" evidence="9">
    <location>
        <begin position="153"/>
        <end position="160"/>
    </location>
    <ligand>
        <name>ATP</name>
        <dbReference type="ChEBI" id="CHEBI:30616"/>
    </ligand>
</feature>
<feature type="domain" description="Kinesin motor" evidence="10">
    <location>
        <begin position="58"/>
        <end position="294"/>
    </location>
</feature>
<keyword evidence="5 9" id="KW-0067">ATP-binding</keyword>
<keyword evidence="3" id="KW-0597">Phosphoprotein</keyword>
<evidence type="ECO:0000256" key="5">
    <source>
        <dbReference type="ARBA" id="ARBA00022840"/>
    </source>
</evidence>
<dbReference type="OMA" id="ESNSEDC"/>
<dbReference type="GO" id="GO:0007018">
    <property type="term" value="P:microtubule-based movement"/>
    <property type="evidence" value="ECO:0007669"/>
    <property type="project" value="InterPro"/>
</dbReference>
<comment type="similarity">
    <text evidence="9">Belongs to the TRAFAC class myosin-kinesin ATPase superfamily. Kinesin family.</text>
</comment>
<dbReference type="Proteomes" id="UP000314981">
    <property type="component" value="Chromosome 21"/>
</dbReference>
<dbReference type="GO" id="GO:0072686">
    <property type="term" value="C:mitotic spindle"/>
    <property type="evidence" value="ECO:0007669"/>
    <property type="project" value="TreeGrafter"/>
</dbReference>
<dbReference type="GO" id="GO:0008574">
    <property type="term" value="F:plus-end-directed microtubule motor activity"/>
    <property type="evidence" value="ECO:0007669"/>
    <property type="project" value="TreeGrafter"/>
</dbReference>
<dbReference type="Gene3D" id="3.40.850.10">
    <property type="entry name" value="Kinesin motor domain"/>
    <property type="match status" value="1"/>
</dbReference>
<evidence type="ECO:0000256" key="2">
    <source>
        <dbReference type="ARBA" id="ARBA00022490"/>
    </source>
</evidence>
<evidence type="ECO:0000256" key="6">
    <source>
        <dbReference type="ARBA" id="ARBA00023054"/>
    </source>
</evidence>
<dbReference type="SUPFAM" id="SSF52540">
    <property type="entry name" value="P-loop containing nucleoside triphosphate hydrolases"/>
    <property type="match status" value="1"/>
</dbReference>
<keyword evidence="8" id="KW-0206">Cytoskeleton</keyword>
<dbReference type="GO" id="GO:0008017">
    <property type="term" value="F:microtubule binding"/>
    <property type="evidence" value="ECO:0007669"/>
    <property type="project" value="InterPro"/>
</dbReference>
<keyword evidence="12" id="KW-1185">Reference proteome</keyword>
<evidence type="ECO:0000313" key="12">
    <source>
        <dbReference type="Proteomes" id="UP000314981"/>
    </source>
</evidence>
<reference evidence="11 12" key="1">
    <citation type="submission" date="2018-11" db="EMBL/GenBank/DDBJ databases">
        <title>Haplotype-resolved cattle genomes.</title>
        <authorList>
            <person name="Low W.Y."/>
            <person name="Tearle R."/>
            <person name="Bickhart D.M."/>
            <person name="Rosen B.D."/>
            <person name="Koren S."/>
            <person name="Rhie A."/>
            <person name="Hiendleder S."/>
            <person name="Phillippy A.M."/>
            <person name="Smith T.P.L."/>
            <person name="Williams J.L."/>
        </authorList>
    </citation>
    <scope>NUCLEOTIDE SEQUENCE [LARGE SCALE GENOMIC DNA]</scope>
</reference>
<evidence type="ECO:0000256" key="8">
    <source>
        <dbReference type="ARBA" id="ARBA00023212"/>
    </source>
</evidence>
<dbReference type="InterPro" id="IPR027417">
    <property type="entry name" value="P-loop_NTPase"/>
</dbReference>
<dbReference type="InterPro" id="IPR047149">
    <property type="entry name" value="KIF11-like"/>
</dbReference>
<comment type="subcellular location">
    <subcellularLocation>
        <location evidence="1">Cytoplasm</location>
        <location evidence="1">Cytoskeleton</location>
        <location evidence="1">Spindle</location>
    </subcellularLocation>
</comment>
<accession>A0A4W2C9S7</accession>
<evidence type="ECO:0000256" key="3">
    <source>
        <dbReference type="ARBA" id="ARBA00022553"/>
    </source>
</evidence>
<evidence type="ECO:0000256" key="7">
    <source>
        <dbReference type="ARBA" id="ARBA00023175"/>
    </source>
</evidence>
<reference evidence="11" key="2">
    <citation type="submission" date="2025-08" db="UniProtKB">
        <authorList>
            <consortium name="Ensembl"/>
        </authorList>
    </citation>
    <scope>IDENTIFICATION</scope>
</reference>
<protein>
    <recommendedName>
        <fullName evidence="10">Kinesin motor domain-containing protein</fullName>
    </recommendedName>
</protein>
<keyword evidence="2" id="KW-0963">Cytoplasm</keyword>
<dbReference type="GO" id="GO:0051231">
    <property type="term" value="P:spindle elongation"/>
    <property type="evidence" value="ECO:0007669"/>
    <property type="project" value="TreeGrafter"/>
</dbReference>
<name>A0A4W2C9S7_BOBOX</name>
<dbReference type="GO" id="GO:0005524">
    <property type="term" value="F:ATP binding"/>
    <property type="evidence" value="ECO:0007669"/>
    <property type="project" value="UniProtKB-UniRule"/>
</dbReference>
<dbReference type="STRING" id="30522.A0A4W2C9S7"/>
<evidence type="ECO:0000256" key="9">
    <source>
        <dbReference type="PROSITE-ProRule" id="PRU00283"/>
    </source>
</evidence>
<keyword evidence="6" id="KW-0175">Coiled coil</keyword>
<sequence length="294" mass="33533">MESNLNQDGMSRPSYVFSADPLARPSEINFDGIKLDLSREFSLIASSTEANSSESKDYLQVCLRVRPFTQPEKEHESEGCVYILDSQTVVLKDPQYTTLGRLSEKSSGQMAQKFSFSKVFGPETTQKEFFQGCILQPVKDLLKGQSRLIFTYGLTNSGKTYTFQGTEENTGILPRTLNVLFDSLQERLYTKMNLKPHRSREYLRLSPDQEKEEVASKSALLRQIKEVVISLEDVVEDEDLVEDLEKAEEKQNVETEFIDEDLDDTLEDDKAFSSHAGKRKLLDLIEDLKKKTNK</sequence>
<dbReference type="PANTHER" id="PTHR47970:SF29">
    <property type="entry name" value="KINESIN FAMILY MEMBER 20B"/>
    <property type="match status" value="1"/>
</dbReference>
<organism evidence="11 12">
    <name type="scientific">Bos indicus x Bos taurus</name>
    <name type="common">Hybrid cattle</name>
    <dbReference type="NCBI Taxonomy" id="30522"/>
    <lineage>
        <taxon>Eukaryota</taxon>
        <taxon>Metazoa</taxon>
        <taxon>Chordata</taxon>
        <taxon>Craniata</taxon>
        <taxon>Vertebrata</taxon>
        <taxon>Euteleostomi</taxon>
        <taxon>Mammalia</taxon>
        <taxon>Eutheria</taxon>
        <taxon>Laurasiatheria</taxon>
        <taxon>Artiodactyla</taxon>
        <taxon>Ruminantia</taxon>
        <taxon>Pecora</taxon>
        <taxon>Bovidae</taxon>
        <taxon>Bovinae</taxon>
        <taxon>Bos</taxon>
    </lineage>
</organism>
<keyword evidence="4 9" id="KW-0547">Nucleotide-binding</keyword>
<dbReference type="Ensembl" id="ENSBIXT00000017953.1">
    <property type="protein sequence ID" value="ENSBIXP00000009595.1"/>
    <property type="gene ID" value="ENSBIXG00000015252.1"/>
</dbReference>
<keyword evidence="7 9" id="KW-0505">Motor protein</keyword>
<dbReference type="PROSITE" id="PS50067">
    <property type="entry name" value="KINESIN_MOTOR_2"/>
    <property type="match status" value="1"/>
</dbReference>
<reference evidence="11" key="3">
    <citation type="submission" date="2025-09" db="UniProtKB">
        <authorList>
            <consortium name="Ensembl"/>
        </authorList>
    </citation>
    <scope>IDENTIFICATION</scope>
</reference>
<dbReference type="GO" id="GO:0005876">
    <property type="term" value="C:spindle microtubule"/>
    <property type="evidence" value="ECO:0007669"/>
    <property type="project" value="TreeGrafter"/>
</dbReference>